<gene>
    <name evidence="11" type="ORF">K466DRAFT_655641</name>
</gene>
<feature type="compositionally biased region" description="Polar residues" evidence="9">
    <location>
        <begin position="223"/>
        <end position="234"/>
    </location>
</feature>
<evidence type="ECO:0000256" key="5">
    <source>
        <dbReference type="ARBA" id="ARBA00022777"/>
    </source>
</evidence>
<dbReference type="InterPro" id="IPR008271">
    <property type="entry name" value="Ser/Thr_kinase_AS"/>
</dbReference>
<dbReference type="SUPFAM" id="SSF56112">
    <property type="entry name" value="Protein kinase-like (PK-like)"/>
    <property type="match status" value="1"/>
</dbReference>
<keyword evidence="2" id="KW-0723">Serine/threonine-protein kinase</keyword>
<keyword evidence="12" id="KW-1185">Reference proteome</keyword>
<dbReference type="STRING" id="1314778.A0A5C3P9W2"/>
<dbReference type="PROSITE" id="PS50011">
    <property type="entry name" value="PROTEIN_KINASE_DOM"/>
    <property type="match status" value="1"/>
</dbReference>
<evidence type="ECO:0000256" key="6">
    <source>
        <dbReference type="ARBA" id="ARBA00022840"/>
    </source>
</evidence>
<evidence type="ECO:0000256" key="3">
    <source>
        <dbReference type="ARBA" id="ARBA00022679"/>
    </source>
</evidence>
<keyword evidence="4" id="KW-0547">Nucleotide-binding</keyword>
<keyword evidence="3" id="KW-0808">Transferase</keyword>
<evidence type="ECO:0000313" key="11">
    <source>
        <dbReference type="EMBL" id="TFK82603.1"/>
    </source>
</evidence>
<name>A0A5C3P9W2_9APHY</name>
<feature type="compositionally biased region" description="Low complexity" evidence="9">
    <location>
        <begin position="235"/>
        <end position="245"/>
    </location>
</feature>
<dbReference type="SMART" id="SM00220">
    <property type="entry name" value="S_TKc"/>
    <property type="match status" value="1"/>
</dbReference>
<dbReference type="AlphaFoldDB" id="A0A5C3P9W2"/>
<feature type="domain" description="Protein kinase" evidence="10">
    <location>
        <begin position="389"/>
        <end position="661"/>
    </location>
</feature>
<dbReference type="InParanoid" id="A0A5C3P9W2"/>
<feature type="region of interest" description="Disordered" evidence="9">
    <location>
        <begin position="29"/>
        <end position="88"/>
    </location>
</feature>
<evidence type="ECO:0000256" key="9">
    <source>
        <dbReference type="SAM" id="MobiDB-lite"/>
    </source>
</evidence>
<keyword evidence="6" id="KW-0067">ATP-binding</keyword>
<evidence type="ECO:0000256" key="1">
    <source>
        <dbReference type="ARBA" id="ARBA00012513"/>
    </source>
</evidence>
<keyword evidence="5 11" id="KW-0418">Kinase</keyword>
<comment type="catalytic activity">
    <reaction evidence="7">
        <text>L-threonyl-[protein] + ATP = O-phospho-L-threonyl-[protein] + ADP + H(+)</text>
        <dbReference type="Rhea" id="RHEA:46608"/>
        <dbReference type="Rhea" id="RHEA-COMP:11060"/>
        <dbReference type="Rhea" id="RHEA-COMP:11605"/>
        <dbReference type="ChEBI" id="CHEBI:15378"/>
        <dbReference type="ChEBI" id="CHEBI:30013"/>
        <dbReference type="ChEBI" id="CHEBI:30616"/>
        <dbReference type="ChEBI" id="CHEBI:61977"/>
        <dbReference type="ChEBI" id="CHEBI:456216"/>
        <dbReference type="EC" id="2.7.11.1"/>
    </reaction>
</comment>
<dbReference type="PROSITE" id="PS00108">
    <property type="entry name" value="PROTEIN_KINASE_ST"/>
    <property type="match status" value="1"/>
</dbReference>
<dbReference type="PANTHER" id="PTHR24356:SF1">
    <property type="entry name" value="SERINE_THREONINE-PROTEIN KINASE GREATWALL"/>
    <property type="match status" value="1"/>
</dbReference>
<dbReference type="GO" id="GO:0004674">
    <property type="term" value="F:protein serine/threonine kinase activity"/>
    <property type="evidence" value="ECO:0007669"/>
    <property type="project" value="UniProtKB-KW"/>
</dbReference>
<evidence type="ECO:0000256" key="8">
    <source>
        <dbReference type="ARBA" id="ARBA00048679"/>
    </source>
</evidence>
<dbReference type="GO" id="GO:0005524">
    <property type="term" value="F:ATP binding"/>
    <property type="evidence" value="ECO:0007669"/>
    <property type="project" value="UniProtKB-KW"/>
</dbReference>
<protein>
    <recommendedName>
        <fullName evidence="1">non-specific serine/threonine protein kinase</fullName>
        <ecNumber evidence="1">2.7.11.1</ecNumber>
    </recommendedName>
</protein>
<feature type="region of interest" description="Disordered" evidence="9">
    <location>
        <begin position="223"/>
        <end position="272"/>
    </location>
</feature>
<dbReference type="EC" id="2.7.11.1" evidence="1"/>
<proteinExistence type="predicted"/>
<feature type="region of interest" description="Disordered" evidence="9">
    <location>
        <begin position="106"/>
        <end position="131"/>
    </location>
</feature>
<feature type="compositionally biased region" description="Low complexity" evidence="9">
    <location>
        <begin position="55"/>
        <end position="88"/>
    </location>
</feature>
<feature type="compositionally biased region" description="Pro residues" evidence="9">
    <location>
        <begin position="178"/>
        <end position="191"/>
    </location>
</feature>
<reference evidence="11 12" key="1">
    <citation type="journal article" date="2019" name="Nat. Ecol. Evol.">
        <title>Megaphylogeny resolves global patterns of mushroom evolution.</title>
        <authorList>
            <person name="Varga T."/>
            <person name="Krizsan K."/>
            <person name="Foldi C."/>
            <person name="Dima B."/>
            <person name="Sanchez-Garcia M."/>
            <person name="Sanchez-Ramirez S."/>
            <person name="Szollosi G.J."/>
            <person name="Szarkandi J.G."/>
            <person name="Papp V."/>
            <person name="Albert L."/>
            <person name="Andreopoulos W."/>
            <person name="Angelini C."/>
            <person name="Antonin V."/>
            <person name="Barry K.W."/>
            <person name="Bougher N.L."/>
            <person name="Buchanan P."/>
            <person name="Buyck B."/>
            <person name="Bense V."/>
            <person name="Catcheside P."/>
            <person name="Chovatia M."/>
            <person name="Cooper J."/>
            <person name="Damon W."/>
            <person name="Desjardin D."/>
            <person name="Finy P."/>
            <person name="Geml J."/>
            <person name="Haridas S."/>
            <person name="Hughes K."/>
            <person name="Justo A."/>
            <person name="Karasinski D."/>
            <person name="Kautmanova I."/>
            <person name="Kiss B."/>
            <person name="Kocsube S."/>
            <person name="Kotiranta H."/>
            <person name="LaButti K.M."/>
            <person name="Lechner B.E."/>
            <person name="Liimatainen K."/>
            <person name="Lipzen A."/>
            <person name="Lukacs Z."/>
            <person name="Mihaltcheva S."/>
            <person name="Morgado L.N."/>
            <person name="Niskanen T."/>
            <person name="Noordeloos M.E."/>
            <person name="Ohm R.A."/>
            <person name="Ortiz-Santana B."/>
            <person name="Ovrebo C."/>
            <person name="Racz N."/>
            <person name="Riley R."/>
            <person name="Savchenko A."/>
            <person name="Shiryaev A."/>
            <person name="Soop K."/>
            <person name="Spirin V."/>
            <person name="Szebenyi C."/>
            <person name="Tomsovsky M."/>
            <person name="Tulloss R.E."/>
            <person name="Uehling J."/>
            <person name="Grigoriev I.V."/>
            <person name="Vagvolgyi C."/>
            <person name="Papp T."/>
            <person name="Martin F.M."/>
            <person name="Miettinen O."/>
            <person name="Hibbett D.S."/>
            <person name="Nagy L.G."/>
        </authorList>
    </citation>
    <scope>NUCLEOTIDE SEQUENCE [LARGE SCALE GENOMIC DNA]</scope>
    <source>
        <strain evidence="11 12">HHB13444</strain>
    </source>
</reference>
<dbReference type="InterPro" id="IPR000719">
    <property type="entry name" value="Prot_kinase_dom"/>
</dbReference>
<accession>A0A5C3P9W2</accession>
<dbReference type="Pfam" id="PF00069">
    <property type="entry name" value="Pkinase"/>
    <property type="match status" value="1"/>
</dbReference>
<organism evidence="11 12">
    <name type="scientific">Polyporus arcularius HHB13444</name>
    <dbReference type="NCBI Taxonomy" id="1314778"/>
    <lineage>
        <taxon>Eukaryota</taxon>
        <taxon>Fungi</taxon>
        <taxon>Dikarya</taxon>
        <taxon>Basidiomycota</taxon>
        <taxon>Agaricomycotina</taxon>
        <taxon>Agaricomycetes</taxon>
        <taxon>Polyporales</taxon>
        <taxon>Polyporaceae</taxon>
        <taxon>Polyporus</taxon>
    </lineage>
</organism>
<dbReference type="CDD" id="cd00180">
    <property type="entry name" value="PKc"/>
    <property type="match status" value="1"/>
</dbReference>
<evidence type="ECO:0000256" key="7">
    <source>
        <dbReference type="ARBA" id="ARBA00047899"/>
    </source>
</evidence>
<feature type="region of interest" description="Disordered" evidence="9">
    <location>
        <begin position="155"/>
        <end position="191"/>
    </location>
</feature>
<dbReference type="Gene3D" id="3.30.200.20">
    <property type="entry name" value="Phosphorylase Kinase, domain 1"/>
    <property type="match status" value="1"/>
</dbReference>
<evidence type="ECO:0000256" key="4">
    <source>
        <dbReference type="ARBA" id="ARBA00022741"/>
    </source>
</evidence>
<evidence type="ECO:0000256" key="2">
    <source>
        <dbReference type="ARBA" id="ARBA00022527"/>
    </source>
</evidence>
<dbReference type="InterPro" id="IPR050236">
    <property type="entry name" value="Ser_Thr_kinase_AGC"/>
</dbReference>
<comment type="catalytic activity">
    <reaction evidence="8">
        <text>L-seryl-[protein] + ATP = O-phospho-L-seryl-[protein] + ADP + H(+)</text>
        <dbReference type="Rhea" id="RHEA:17989"/>
        <dbReference type="Rhea" id="RHEA-COMP:9863"/>
        <dbReference type="Rhea" id="RHEA-COMP:11604"/>
        <dbReference type="ChEBI" id="CHEBI:15378"/>
        <dbReference type="ChEBI" id="CHEBI:29999"/>
        <dbReference type="ChEBI" id="CHEBI:30616"/>
        <dbReference type="ChEBI" id="CHEBI:83421"/>
        <dbReference type="ChEBI" id="CHEBI:456216"/>
        <dbReference type="EC" id="2.7.11.1"/>
    </reaction>
</comment>
<evidence type="ECO:0000259" key="10">
    <source>
        <dbReference type="PROSITE" id="PS50011"/>
    </source>
</evidence>
<dbReference type="Proteomes" id="UP000308197">
    <property type="component" value="Unassembled WGS sequence"/>
</dbReference>
<sequence length="723" mass="78610">MTTTLFSTFSSSSPVSVSALGHATYVNNGRLQPGMNGSPRVGGHTRHTPLPPLPAVGSGAPSSPASWPCPSLGHSRTSSFSSTSSSLLLTPPPGATLASFVGFGQRAQLSPPSPTRFSPTMSDSERDGEHVENAERKYVLLRDPQGWYFNVPESALETSPDGAPRALPPAHHTRSPVRAPPSPRLLPAALPPSPAMPLVTVSSPQGTDALGLSVDTADDTRLWPSSSHASGTFVSGSSNRSPWSSPQNVSHSPLWGATGLPHPPRTSSRTQGLAVGLQVVESWSPSPARLGRSAPPQSCTGIVQNSNLPARYCPYPPARTPVPADLPHLPLAFPSTFESAYDPFARQAPTRPVVAPRISCYDENDEIITTRSSKILNAAARIFSKFAAFLPTHRLGGGAVGRVVRVEHCRTGQPYALKVVHKGVAASRKFSRRNFLGERDVMLAVNESETAGRFLMSMLMCWEDVEKDLIFFVMPLYPVDLVTVLLKKEEIPMASRYQMCKELICALVALFHLGVVHKDIKPANILIGHDGRAVLTDFGNAAAVPTHDYATWKDYIRGGTYCYMAPEMVSADVRKVGYGTNVDVFSLGLVIMEIIGFCDGPFFHQRSLEGVRDEHANSGRLPIDSDKFLCTEEKFWEILPAMLQVDPEKRITAPQLENKYVCSEEWTAVRDGSATHDWRPTVTLPVADVKDAARFLDFSPYSHARHRYGVDPLEFEYCVPGVF</sequence>
<dbReference type="Gene3D" id="1.10.510.10">
    <property type="entry name" value="Transferase(Phosphotransferase) domain 1"/>
    <property type="match status" value="1"/>
</dbReference>
<dbReference type="InterPro" id="IPR011009">
    <property type="entry name" value="Kinase-like_dom_sf"/>
</dbReference>
<evidence type="ECO:0000313" key="12">
    <source>
        <dbReference type="Proteomes" id="UP000308197"/>
    </source>
</evidence>
<dbReference type="EMBL" id="ML211468">
    <property type="protein sequence ID" value="TFK82603.1"/>
    <property type="molecule type" value="Genomic_DNA"/>
</dbReference>
<feature type="compositionally biased region" description="Polar residues" evidence="9">
    <location>
        <begin position="107"/>
        <end position="122"/>
    </location>
</feature>
<dbReference type="PANTHER" id="PTHR24356">
    <property type="entry name" value="SERINE/THREONINE-PROTEIN KINASE"/>
    <property type="match status" value="1"/>
</dbReference>